<evidence type="ECO:0000256" key="2">
    <source>
        <dbReference type="ARBA" id="ARBA00022448"/>
    </source>
</evidence>
<protein>
    <recommendedName>
        <fullName evidence="9">Major facilitator superfamily (MFS) profile domain-containing protein</fullName>
    </recommendedName>
</protein>
<feature type="transmembrane region" description="Helical" evidence="8">
    <location>
        <begin position="145"/>
        <end position="164"/>
    </location>
</feature>
<evidence type="ECO:0000256" key="3">
    <source>
        <dbReference type="ARBA" id="ARBA00022475"/>
    </source>
</evidence>
<evidence type="ECO:0000259" key="9">
    <source>
        <dbReference type="PROSITE" id="PS50850"/>
    </source>
</evidence>
<organism evidence="10 11">
    <name type="scientific">Streptomyces griseorubiginosus</name>
    <dbReference type="NCBI Taxonomy" id="67304"/>
    <lineage>
        <taxon>Bacteria</taxon>
        <taxon>Bacillati</taxon>
        <taxon>Actinomycetota</taxon>
        <taxon>Actinomycetes</taxon>
        <taxon>Kitasatosporales</taxon>
        <taxon>Streptomycetaceae</taxon>
        <taxon>Streptomyces</taxon>
    </lineage>
</organism>
<evidence type="ECO:0000256" key="1">
    <source>
        <dbReference type="ARBA" id="ARBA00004651"/>
    </source>
</evidence>
<feature type="transmembrane region" description="Helical" evidence="8">
    <location>
        <begin position="219"/>
        <end position="245"/>
    </location>
</feature>
<feature type="transmembrane region" description="Helical" evidence="8">
    <location>
        <begin position="170"/>
        <end position="191"/>
    </location>
</feature>
<evidence type="ECO:0000256" key="8">
    <source>
        <dbReference type="SAM" id="Phobius"/>
    </source>
</evidence>
<dbReference type="InterPro" id="IPR020846">
    <property type="entry name" value="MFS_dom"/>
</dbReference>
<dbReference type="PROSITE" id="PS50850">
    <property type="entry name" value="MFS"/>
    <property type="match status" value="1"/>
</dbReference>
<dbReference type="RefSeq" id="WP_120052540.1">
    <property type="nucleotide sequence ID" value="NZ_CP032427.1"/>
</dbReference>
<keyword evidence="3" id="KW-1003">Cell membrane</keyword>
<evidence type="ECO:0000313" key="11">
    <source>
        <dbReference type="Proteomes" id="UP000265765"/>
    </source>
</evidence>
<evidence type="ECO:0000313" key="10">
    <source>
        <dbReference type="EMBL" id="AYC41730.1"/>
    </source>
</evidence>
<dbReference type="AlphaFoldDB" id="A0AAI8L501"/>
<evidence type="ECO:0000256" key="7">
    <source>
        <dbReference type="SAM" id="MobiDB-lite"/>
    </source>
</evidence>
<dbReference type="KEGG" id="sge:DWG14_06021"/>
<dbReference type="GO" id="GO:0022857">
    <property type="term" value="F:transmembrane transporter activity"/>
    <property type="evidence" value="ECO:0007669"/>
    <property type="project" value="InterPro"/>
</dbReference>
<dbReference type="GeneID" id="91284862"/>
<feature type="domain" description="Major facilitator superfamily (MFS) profile" evidence="9">
    <location>
        <begin position="14"/>
        <end position="405"/>
    </location>
</feature>
<sequence length="436" mass="45430">MTRALIRKFAVSPSAAGLLAVGLVDAVGSGLYLAGGALFFTMVVGLSTAQVGIGLSVAGVLGILGPIPFGQLADRYSPRPVLVFLHLCCAAGFAAYVLVDDFVSFLVVAGLLGLAEQAARPMVQAILEQVVGAEHRNRMAAKLRVVHNVGYTLGALLAALALHVGTRQSFFTIMVGNAASFVLAAALLLLLRIQPHTRLTRTPAGTTTRKRLPALRDRWYMAAAGINALLLLHMTLLSVGVPLWIATSTHAPDSLIAALLVVNTVLAVLLQLRAARGTEKVTAGAVAMRNAGLALALCCLCFASAAYLDSTLSVVSILLGGTVLLTWGELLQSAGQWSLSFGLAPMHSRVEYLATFHLGSSVQTAVGPALVTVGVIAHGWAGWAVLAAVFVLAGLMAQPLASRAARRPQLIGTSPEEIYGSTDSSRFGPRPQGVQH</sequence>
<dbReference type="GO" id="GO:0005886">
    <property type="term" value="C:plasma membrane"/>
    <property type="evidence" value="ECO:0007669"/>
    <property type="project" value="UniProtKB-SubCell"/>
</dbReference>
<dbReference type="Gene3D" id="1.20.1250.20">
    <property type="entry name" value="MFS general substrate transporter like domains"/>
    <property type="match status" value="1"/>
</dbReference>
<proteinExistence type="predicted"/>
<gene>
    <name evidence="10" type="ORF">DWG14_06021</name>
</gene>
<dbReference type="PANTHER" id="PTHR23517:SF2">
    <property type="entry name" value="MULTIDRUG RESISTANCE PROTEIN MDTH"/>
    <property type="match status" value="1"/>
</dbReference>
<dbReference type="Proteomes" id="UP000265765">
    <property type="component" value="Chromosome"/>
</dbReference>
<keyword evidence="5 8" id="KW-1133">Transmembrane helix</keyword>
<feature type="transmembrane region" description="Helical" evidence="8">
    <location>
        <begin position="251"/>
        <end position="270"/>
    </location>
</feature>
<comment type="subcellular location">
    <subcellularLocation>
        <location evidence="1">Cell membrane</location>
        <topology evidence="1">Multi-pass membrane protein</topology>
    </subcellularLocation>
</comment>
<reference evidence="10 11" key="1">
    <citation type="submission" date="2018-09" db="EMBL/GenBank/DDBJ databases">
        <title>Production of Trimethoprim by Streptomyces sp. 3E-1.</title>
        <authorList>
            <person name="Kang H.J."/>
            <person name="Kim S.B."/>
        </authorList>
    </citation>
    <scope>NUCLEOTIDE SEQUENCE [LARGE SCALE GENOMIC DNA]</scope>
    <source>
        <strain evidence="10 11">3E-1</strain>
    </source>
</reference>
<feature type="transmembrane region" description="Helical" evidence="8">
    <location>
        <begin position="36"/>
        <end position="64"/>
    </location>
</feature>
<feature type="transmembrane region" description="Helical" evidence="8">
    <location>
        <begin position="102"/>
        <end position="119"/>
    </location>
</feature>
<dbReference type="InterPro" id="IPR011701">
    <property type="entry name" value="MFS"/>
</dbReference>
<dbReference type="PANTHER" id="PTHR23517">
    <property type="entry name" value="RESISTANCE PROTEIN MDTM, PUTATIVE-RELATED-RELATED"/>
    <property type="match status" value="1"/>
</dbReference>
<name>A0AAI8L501_9ACTN</name>
<dbReference type="InterPro" id="IPR050171">
    <property type="entry name" value="MFS_Transporters"/>
</dbReference>
<keyword evidence="6 8" id="KW-0472">Membrane</keyword>
<keyword evidence="4 8" id="KW-0812">Transmembrane</keyword>
<dbReference type="EMBL" id="CP032427">
    <property type="protein sequence ID" value="AYC41730.1"/>
    <property type="molecule type" value="Genomic_DNA"/>
</dbReference>
<evidence type="ECO:0000256" key="4">
    <source>
        <dbReference type="ARBA" id="ARBA00022692"/>
    </source>
</evidence>
<feature type="transmembrane region" description="Helical" evidence="8">
    <location>
        <begin position="383"/>
        <end position="401"/>
    </location>
</feature>
<dbReference type="InterPro" id="IPR036259">
    <property type="entry name" value="MFS_trans_sf"/>
</dbReference>
<feature type="region of interest" description="Disordered" evidence="7">
    <location>
        <begin position="414"/>
        <end position="436"/>
    </location>
</feature>
<keyword evidence="2" id="KW-0813">Transport</keyword>
<dbReference type="Pfam" id="PF07690">
    <property type="entry name" value="MFS_1"/>
    <property type="match status" value="1"/>
</dbReference>
<evidence type="ECO:0000256" key="6">
    <source>
        <dbReference type="ARBA" id="ARBA00023136"/>
    </source>
</evidence>
<evidence type="ECO:0000256" key="5">
    <source>
        <dbReference type="ARBA" id="ARBA00022989"/>
    </source>
</evidence>
<feature type="transmembrane region" description="Helical" evidence="8">
    <location>
        <begin position="291"/>
        <end position="308"/>
    </location>
</feature>
<dbReference type="SUPFAM" id="SSF103473">
    <property type="entry name" value="MFS general substrate transporter"/>
    <property type="match status" value="1"/>
</dbReference>
<accession>A0AAI8L501</accession>